<feature type="compositionally biased region" description="Polar residues" evidence="5">
    <location>
        <begin position="47"/>
        <end position="59"/>
    </location>
</feature>
<dbReference type="FunFam" id="1.10.10.60:FF:000180">
    <property type="entry name" value="DnaJ (Hsp40) homolog, subfamily C, member 2"/>
    <property type="match status" value="1"/>
</dbReference>
<feature type="region of interest" description="Disordered" evidence="5">
    <location>
        <begin position="1"/>
        <end position="22"/>
    </location>
</feature>
<dbReference type="GO" id="GO:0051083">
    <property type="term" value="P:'de novo' cotranslational protein folding"/>
    <property type="evidence" value="ECO:0007669"/>
    <property type="project" value="InterPro"/>
</dbReference>
<dbReference type="PANTHER" id="PTHR43999:SF1">
    <property type="entry name" value="DNAJ HOMOLOG SUBFAMILY C MEMBER 2"/>
    <property type="match status" value="1"/>
</dbReference>
<dbReference type="AlphaFoldDB" id="A0AA36CMB5"/>
<comment type="subcellular location">
    <subcellularLocation>
        <location evidence="1">Nucleus</location>
    </subcellularLocation>
</comment>
<keyword evidence="9" id="KW-1185">Reference proteome</keyword>
<dbReference type="SUPFAM" id="SSF46689">
    <property type="entry name" value="Homeodomain-like"/>
    <property type="match status" value="1"/>
</dbReference>
<name>A0AA36CMB5_9BILA</name>
<proteinExistence type="predicted"/>
<evidence type="ECO:0000256" key="3">
    <source>
        <dbReference type="ARBA" id="ARBA00023186"/>
    </source>
</evidence>
<evidence type="ECO:0000256" key="4">
    <source>
        <dbReference type="ARBA" id="ARBA00023242"/>
    </source>
</evidence>
<evidence type="ECO:0000256" key="1">
    <source>
        <dbReference type="ARBA" id="ARBA00004123"/>
    </source>
</evidence>
<dbReference type="GO" id="GO:0043022">
    <property type="term" value="F:ribosome binding"/>
    <property type="evidence" value="ECO:0007669"/>
    <property type="project" value="InterPro"/>
</dbReference>
<dbReference type="PROSITE" id="PS50090">
    <property type="entry name" value="MYB_LIKE"/>
    <property type="match status" value="1"/>
</dbReference>
<feature type="domain" description="Myb-like" evidence="6">
    <location>
        <begin position="62"/>
        <end position="116"/>
    </location>
</feature>
<keyword evidence="3" id="KW-0143">Chaperone</keyword>
<dbReference type="GO" id="GO:0005634">
    <property type="term" value="C:nucleus"/>
    <property type="evidence" value="ECO:0007669"/>
    <property type="project" value="UniProtKB-SubCell"/>
</dbReference>
<dbReference type="InterPro" id="IPR017930">
    <property type="entry name" value="Myb_dom"/>
</dbReference>
<comment type="caution">
    <text evidence="8">The sequence shown here is derived from an EMBL/GenBank/DDBJ whole genome shotgun (WGS) entry which is preliminary data.</text>
</comment>
<feature type="domain" description="HTH myb-type" evidence="7">
    <location>
        <begin position="69"/>
        <end position="120"/>
    </location>
</feature>
<dbReference type="Proteomes" id="UP001177023">
    <property type="component" value="Unassembled WGS sequence"/>
</dbReference>
<reference evidence="8" key="1">
    <citation type="submission" date="2023-06" db="EMBL/GenBank/DDBJ databases">
        <authorList>
            <person name="Delattre M."/>
        </authorList>
    </citation>
    <scope>NUCLEOTIDE SEQUENCE</scope>
    <source>
        <strain evidence="8">AF72</strain>
    </source>
</reference>
<feature type="region of interest" description="Disordered" evidence="5">
    <location>
        <begin position="47"/>
        <end position="71"/>
    </location>
</feature>
<evidence type="ECO:0000313" key="9">
    <source>
        <dbReference type="Proteomes" id="UP001177023"/>
    </source>
</evidence>
<accession>A0AA36CMB5</accession>
<dbReference type="GO" id="GO:0030544">
    <property type="term" value="F:Hsp70 protein binding"/>
    <property type="evidence" value="ECO:0007669"/>
    <property type="project" value="InterPro"/>
</dbReference>
<protein>
    <submittedName>
        <fullName evidence="8">Uncharacterized protein</fullName>
    </submittedName>
</protein>
<dbReference type="PROSITE" id="PS51294">
    <property type="entry name" value="HTH_MYB"/>
    <property type="match status" value="1"/>
</dbReference>
<dbReference type="PANTHER" id="PTHR43999">
    <property type="entry name" value="DNAJ HOMOLOG SUBFAMILY C MEMBER 2"/>
    <property type="match status" value="1"/>
</dbReference>
<sequence length="124" mass="13934">DEKNRARTAAETASRANKENTTTKEAEIVLWTDEEILLLTKTKLVQTGQAKPTAASQNKLGAPLPDEENWSAKEHSALEAALKKYPASDPERWEKVATEVPGRTKKDCIKRFKYVAQLIKNQKK</sequence>
<evidence type="ECO:0000256" key="5">
    <source>
        <dbReference type="SAM" id="MobiDB-lite"/>
    </source>
</evidence>
<dbReference type="InterPro" id="IPR044634">
    <property type="entry name" value="Zuotin/DnaJC2"/>
</dbReference>
<dbReference type="GO" id="GO:0006450">
    <property type="term" value="P:regulation of translational fidelity"/>
    <property type="evidence" value="ECO:0007669"/>
    <property type="project" value="InterPro"/>
</dbReference>
<organism evidence="8 9">
    <name type="scientific">Mesorhabditis spiculigera</name>
    <dbReference type="NCBI Taxonomy" id="96644"/>
    <lineage>
        <taxon>Eukaryota</taxon>
        <taxon>Metazoa</taxon>
        <taxon>Ecdysozoa</taxon>
        <taxon>Nematoda</taxon>
        <taxon>Chromadorea</taxon>
        <taxon>Rhabditida</taxon>
        <taxon>Rhabditina</taxon>
        <taxon>Rhabditomorpha</taxon>
        <taxon>Rhabditoidea</taxon>
        <taxon>Rhabditidae</taxon>
        <taxon>Mesorhabditinae</taxon>
        <taxon>Mesorhabditis</taxon>
    </lineage>
</organism>
<feature type="non-terminal residue" evidence="8">
    <location>
        <position position="1"/>
    </location>
</feature>
<evidence type="ECO:0000313" key="8">
    <source>
        <dbReference type="EMBL" id="CAJ0570963.1"/>
    </source>
</evidence>
<feature type="non-terminal residue" evidence="8">
    <location>
        <position position="124"/>
    </location>
</feature>
<dbReference type="InterPro" id="IPR009057">
    <property type="entry name" value="Homeodomain-like_sf"/>
</dbReference>
<dbReference type="InterPro" id="IPR001005">
    <property type="entry name" value="SANT/Myb"/>
</dbReference>
<keyword evidence="2" id="KW-0677">Repeat</keyword>
<evidence type="ECO:0000256" key="2">
    <source>
        <dbReference type="ARBA" id="ARBA00022737"/>
    </source>
</evidence>
<dbReference type="Gene3D" id="1.10.10.60">
    <property type="entry name" value="Homeodomain-like"/>
    <property type="match status" value="1"/>
</dbReference>
<dbReference type="SMART" id="SM00717">
    <property type="entry name" value="SANT"/>
    <property type="match status" value="1"/>
</dbReference>
<gene>
    <name evidence="8" type="ORF">MSPICULIGERA_LOCUS9392</name>
</gene>
<dbReference type="Pfam" id="PF00249">
    <property type="entry name" value="Myb_DNA-binding"/>
    <property type="match status" value="1"/>
</dbReference>
<keyword evidence="4" id="KW-0539">Nucleus</keyword>
<dbReference type="CDD" id="cd00167">
    <property type="entry name" value="SANT"/>
    <property type="match status" value="1"/>
</dbReference>
<evidence type="ECO:0000259" key="6">
    <source>
        <dbReference type="PROSITE" id="PS50090"/>
    </source>
</evidence>
<evidence type="ECO:0000259" key="7">
    <source>
        <dbReference type="PROSITE" id="PS51294"/>
    </source>
</evidence>
<dbReference type="EMBL" id="CATQJA010002517">
    <property type="protein sequence ID" value="CAJ0570963.1"/>
    <property type="molecule type" value="Genomic_DNA"/>
</dbReference>
<dbReference type="GO" id="GO:0005829">
    <property type="term" value="C:cytosol"/>
    <property type="evidence" value="ECO:0007669"/>
    <property type="project" value="TreeGrafter"/>
</dbReference>